<dbReference type="GO" id="GO:0008360">
    <property type="term" value="P:regulation of cell shape"/>
    <property type="evidence" value="ECO:0007669"/>
    <property type="project" value="UniProtKB-KW"/>
</dbReference>
<dbReference type="UniPathway" id="UPA00219"/>
<evidence type="ECO:0000256" key="4">
    <source>
        <dbReference type="ARBA" id="ARBA00022490"/>
    </source>
</evidence>
<dbReference type="NCBIfam" id="NF002378">
    <property type="entry name" value="PRK01372.1"/>
    <property type="match status" value="1"/>
</dbReference>
<keyword evidence="4 14" id="KW-0963">Cytoplasm</keyword>
<comment type="caution">
    <text evidence="19">The sequence shown here is derived from an EMBL/GenBank/DDBJ whole genome shotgun (WGS) entry which is preliminary data.</text>
</comment>
<dbReference type="GO" id="GO:0046872">
    <property type="term" value="F:metal ion binding"/>
    <property type="evidence" value="ECO:0007669"/>
    <property type="project" value="UniProtKB-KW"/>
</dbReference>
<sequence>MRVGVLYGGWSSEREISLISGKNVADALKRRGYDVVLIDVQRDFPARVKEYHIDVAFVMLHGTPGEDGIIQGVLEFMQIPYTGSGVLASGLAMDKVLSKKVFISSGIPTPDYIYPATEKLPSNWDFPVVVKPRAEGSSVGVSIVDSPDELPNAIALASKYGEVFIEEYIDGMIATCGILGNEALPVLELVPVRRRFYDYKAKYTEGETEFIVPARLSHEVTQKTQEIALKAHQVLGCRHFSRVDMVIKDGKEPYVLEVNTVPGMTPLSDLPKEAEAAGISYDELVERILLMV</sequence>
<feature type="binding site" evidence="16">
    <location>
        <position position="257"/>
    </location>
    <ligand>
        <name>Mg(2+)</name>
        <dbReference type="ChEBI" id="CHEBI:18420"/>
        <label>2</label>
    </ligand>
</feature>
<keyword evidence="13 14" id="KW-0961">Cell wall biogenesis/degradation</keyword>
<dbReference type="Gene3D" id="3.30.470.20">
    <property type="entry name" value="ATP-grasp fold, B domain"/>
    <property type="match status" value="1"/>
</dbReference>
<dbReference type="Pfam" id="PF07478">
    <property type="entry name" value="Dala_Dala_lig_C"/>
    <property type="match status" value="1"/>
</dbReference>
<dbReference type="GO" id="GO:0005524">
    <property type="term" value="F:ATP binding"/>
    <property type="evidence" value="ECO:0007669"/>
    <property type="project" value="UniProtKB-UniRule"/>
</dbReference>
<dbReference type="InterPro" id="IPR013815">
    <property type="entry name" value="ATP_grasp_subdomain_1"/>
</dbReference>
<dbReference type="FunFam" id="3.30.470.20:FF:000008">
    <property type="entry name" value="D-alanine--D-alanine ligase"/>
    <property type="match status" value="1"/>
</dbReference>
<dbReference type="InterPro" id="IPR011761">
    <property type="entry name" value="ATP-grasp"/>
</dbReference>
<comment type="similarity">
    <text evidence="3 14">Belongs to the D-alanine--D-alanine ligase family.</text>
</comment>
<name>A0A7C0VCQ0_UNCW3</name>
<reference evidence="19" key="1">
    <citation type="journal article" date="2020" name="mSystems">
        <title>Genome- and Community-Level Interaction Insights into Carbon Utilization and Element Cycling Functions of Hydrothermarchaeota in Hydrothermal Sediment.</title>
        <authorList>
            <person name="Zhou Z."/>
            <person name="Liu Y."/>
            <person name="Xu W."/>
            <person name="Pan J."/>
            <person name="Luo Z.H."/>
            <person name="Li M."/>
        </authorList>
    </citation>
    <scope>NUCLEOTIDE SEQUENCE [LARGE SCALE GENOMIC DNA]</scope>
    <source>
        <strain evidence="19">HyVt-102</strain>
    </source>
</reference>
<feature type="domain" description="ATP-grasp" evidence="18">
    <location>
        <begin position="99"/>
        <end position="290"/>
    </location>
</feature>
<evidence type="ECO:0000256" key="6">
    <source>
        <dbReference type="ARBA" id="ARBA00022723"/>
    </source>
</evidence>
<comment type="function">
    <text evidence="14">Cell wall formation.</text>
</comment>
<evidence type="ECO:0000256" key="17">
    <source>
        <dbReference type="PROSITE-ProRule" id="PRU00409"/>
    </source>
</evidence>
<evidence type="ECO:0000259" key="18">
    <source>
        <dbReference type="PROSITE" id="PS50975"/>
    </source>
</evidence>
<dbReference type="GO" id="GO:0005737">
    <property type="term" value="C:cytoplasm"/>
    <property type="evidence" value="ECO:0007669"/>
    <property type="project" value="UniProtKB-SubCell"/>
</dbReference>
<dbReference type="HAMAP" id="MF_00047">
    <property type="entry name" value="Dala_Dala_lig"/>
    <property type="match status" value="1"/>
</dbReference>
<dbReference type="GO" id="GO:0009252">
    <property type="term" value="P:peptidoglycan biosynthetic process"/>
    <property type="evidence" value="ECO:0007669"/>
    <property type="project" value="UniProtKB-UniRule"/>
</dbReference>
<dbReference type="NCBIfam" id="TIGR01205">
    <property type="entry name" value="D_ala_D_alaTIGR"/>
    <property type="match status" value="1"/>
</dbReference>
<dbReference type="AlphaFoldDB" id="A0A7C0VCQ0"/>
<protein>
    <recommendedName>
        <fullName evidence="14">D-alanine--D-alanine ligase</fullName>
        <ecNumber evidence="14">6.3.2.4</ecNumber>
    </recommendedName>
    <alternativeName>
        <fullName evidence="14">D-Ala-D-Ala ligase</fullName>
    </alternativeName>
    <alternativeName>
        <fullName evidence="14">D-alanylalanine synthetase</fullName>
    </alternativeName>
</protein>
<evidence type="ECO:0000256" key="3">
    <source>
        <dbReference type="ARBA" id="ARBA00010871"/>
    </source>
</evidence>
<keyword evidence="7 17" id="KW-0547">Nucleotide-binding</keyword>
<dbReference type="GO" id="GO:0008716">
    <property type="term" value="F:D-alanine-D-alanine ligase activity"/>
    <property type="evidence" value="ECO:0007669"/>
    <property type="project" value="UniProtKB-UniRule"/>
</dbReference>
<dbReference type="InterPro" id="IPR000291">
    <property type="entry name" value="D-Ala_lig_Van_CS"/>
</dbReference>
<evidence type="ECO:0000256" key="10">
    <source>
        <dbReference type="ARBA" id="ARBA00022960"/>
    </source>
</evidence>
<evidence type="ECO:0000256" key="5">
    <source>
        <dbReference type="ARBA" id="ARBA00022598"/>
    </source>
</evidence>
<feature type="binding site" evidence="16">
    <location>
        <position position="244"/>
    </location>
    <ligand>
        <name>Mg(2+)</name>
        <dbReference type="ChEBI" id="CHEBI:18420"/>
        <label>1</label>
    </ligand>
</feature>
<dbReference type="Proteomes" id="UP000885847">
    <property type="component" value="Unassembled WGS sequence"/>
</dbReference>
<feature type="binding site" evidence="16">
    <location>
        <position position="259"/>
    </location>
    <ligand>
        <name>Mg(2+)</name>
        <dbReference type="ChEBI" id="CHEBI:18420"/>
        <label>2</label>
    </ligand>
</feature>
<evidence type="ECO:0000256" key="13">
    <source>
        <dbReference type="ARBA" id="ARBA00023316"/>
    </source>
</evidence>
<evidence type="ECO:0000313" key="19">
    <source>
        <dbReference type="EMBL" id="HDI83168.1"/>
    </source>
</evidence>
<evidence type="ECO:0000256" key="15">
    <source>
        <dbReference type="PIRSR" id="PIRSR039102-1"/>
    </source>
</evidence>
<evidence type="ECO:0000256" key="9">
    <source>
        <dbReference type="ARBA" id="ARBA00022842"/>
    </source>
</evidence>
<dbReference type="EC" id="6.3.2.4" evidence="14"/>
<dbReference type="SUPFAM" id="SSF52440">
    <property type="entry name" value="PreATP-grasp domain"/>
    <property type="match status" value="1"/>
</dbReference>
<dbReference type="PANTHER" id="PTHR23132">
    <property type="entry name" value="D-ALANINE--D-ALANINE LIGASE"/>
    <property type="match status" value="1"/>
</dbReference>
<feature type="active site" evidence="15">
    <location>
        <position position="13"/>
    </location>
</feature>
<evidence type="ECO:0000256" key="2">
    <source>
        <dbReference type="ARBA" id="ARBA00004496"/>
    </source>
</evidence>
<dbReference type="Gene3D" id="3.30.1490.20">
    <property type="entry name" value="ATP-grasp fold, A domain"/>
    <property type="match status" value="1"/>
</dbReference>
<dbReference type="InterPro" id="IPR005905">
    <property type="entry name" value="D_ala_D_ala"/>
</dbReference>
<evidence type="ECO:0000256" key="1">
    <source>
        <dbReference type="ARBA" id="ARBA00001936"/>
    </source>
</evidence>
<evidence type="ECO:0000256" key="7">
    <source>
        <dbReference type="ARBA" id="ARBA00022741"/>
    </source>
</evidence>
<feature type="active site" evidence="15">
    <location>
        <position position="268"/>
    </location>
</feature>
<feature type="active site" evidence="15">
    <location>
        <position position="137"/>
    </location>
</feature>
<comment type="cofactor">
    <cofactor evidence="1">
        <name>Mn(2+)</name>
        <dbReference type="ChEBI" id="CHEBI:29035"/>
    </cofactor>
</comment>
<keyword evidence="8 17" id="KW-0067">ATP-binding</keyword>
<comment type="pathway">
    <text evidence="14">Cell wall biogenesis; peptidoglycan biosynthesis.</text>
</comment>
<keyword evidence="9 16" id="KW-0460">Magnesium</keyword>
<comment type="subcellular location">
    <subcellularLocation>
        <location evidence="2 14">Cytoplasm</location>
    </subcellularLocation>
</comment>
<dbReference type="InterPro" id="IPR011127">
    <property type="entry name" value="Dala_Dala_lig_N"/>
</dbReference>
<evidence type="ECO:0000256" key="8">
    <source>
        <dbReference type="ARBA" id="ARBA00022840"/>
    </source>
</evidence>
<gene>
    <name evidence="14" type="primary">ddl</name>
    <name evidence="19" type="ORF">ENF18_05200</name>
</gene>
<organism evidence="19">
    <name type="scientific">candidate division WOR-3 bacterium</name>
    <dbReference type="NCBI Taxonomy" id="2052148"/>
    <lineage>
        <taxon>Bacteria</taxon>
        <taxon>Bacteria division WOR-3</taxon>
    </lineage>
</organism>
<dbReference type="Gene3D" id="3.40.50.20">
    <property type="match status" value="1"/>
</dbReference>
<accession>A0A7C0VCQ0</accession>
<evidence type="ECO:0000256" key="14">
    <source>
        <dbReference type="HAMAP-Rule" id="MF_00047"/>
    </source>
</evidence>
<keyword evidence="10 14" id="KW-0133">Cell shape</keyword>
<evidence type="ECO:0000256" key="12">
    <source>
        <dbReference type="ARBA" id="ARBA00023211"/>
    </source>
</evidence>
<comment type="cofactor">
    <cofactor evidence="16">
        <name>Mg(2+)</name>
        <dbReference type="ChEBI" id="CHEBI:18420"/>
    </cofactor>
    <cofactor evidence="16">
        <name>Mn(2+)</name>
        <dbReference type="ChEBI" id="CHEBI:29035"/>
    </cofactor>
    <text evidence="16">Binds 2 magnesium or manganese ions per subunit.</text>
</comment>
<keyword evidence="5 14" id="KW-0436">Ligase</keyword>
<dbReference type="PROSITE" id="PS00843">
    <property type="entry name" value="DALA_DALA_LIGASE_1"/>
    <property type="match status" value="1"/>
</dbReference>
<dbReference type="PIRSF" id="PIRSF039102">
    <property type="entry name" value="Ddl/VanB"/>
    <property type="match status" value="1"/>
</dbReference>
<dbReference type="SUPFAM" id="SSF56059">
    <property type="entry name" value="Glutathione synthetase ATP-binding domain-like"/>
    <property type="match status" value="1"/>
</dbReference>
<dbReference type="PANTHER" id="PTHR23132:SF23">
    <property type="entry name" value="D-ALANINE--D-ALANINE LIGASE B"/>
    <property type="match status" value="1"/>
</dbReference>
<keyword evidence="12 16" id="KW-0464">Manganese</keyword>
<dbReference type="GO" id="GO:0071555">
    <property type="term" value="P:cell wall organization"/>
    <property type="evidence" value="ECO:0007669"/>
    <property type="project" value="UniProtKB-KW"/>
</dbReference>
<dbReference type="InterPro" id="IPR016185">
    <property type="entry name" value="PreATP-grasp_dom_sf"/>
</dbReference>
<evidence type="ECO:0000256" key="16">
    <source>
        <dbReference type="PIRSR" id="PIRSR039102-3"/>
    </source>
</evidence>
<dbReference type="Pfam" id="PF01820">
    <property type="entry name" value="Dala_Dala_lig_N"/>
    <property type="match status" value="2"/>
</dbReference>
<keyword evidence="11 14" id="KW-0573">Peptidoglycan synthesis</keyword>
<dbReference type="PROSITE" id="PS50975">
    <property type="entry name" value="ATP_GRASP"/>
    <property type="match status" value="1"/>
</dbReference>
<evidence type="ECO:0000256" key="11">
    <source>
        <dbReference type="ARBA" id="ARBA00022984"/>
    </source>
</evidence>
<comment type="catalytic activity">
    <reaction evidence="14">
        <text>2 D-alanine + ATP = D-alanyl-D-alanine + ADP + phosphate + H(+)</text>
        <dbReference type="Rhea" id="RHEA:11224"/>
        <dbReference type="ChEBI" id="CHEBI:15378"/>
        <dbReference type="ChEBI" id="CHEBI:30616"/>
        <dbReference type="ChEBI" id="CHEBI:43474"/>
        <dbReference type="ChEBI" id="CHEBI:57416"/>
        <dbReference type="ChEBI" id="CHEBI:57822"/>
        <dbReference type="ChEBI" id="CHEBI:456216"/>
        <dbReference type="EC" id="6.3.2.4"/>
    </reaction>
</comment>
<keyword evidence="6 16" id="KW-0479">Metal-binding</keyword>
<feature type="binding site" evidence="16">
    <location>
        <position position="257"/>
    </location>
    <ligand>
        <name>Mg(2+)</name>
        <dbReference type="ChEBI" id="CHEBI:18420"/>
        <label>1</label>
    </ligand>
</feature>
<dbReference type="InterPro" id="IPR011095">
    <property type="entry name" value="Dala_Dala_lig_C"/>
</dbReference>
<dbReference type="EMBL" id="DQWE01000251">
    <property type="protein sequence ID" value="HDI83168.1"/>
    <property type="molecule type" value="Genomic_DNA"/>
</dbReference>
<dbReference type="PROSITE" id="PS00844">
    <property type="entry name" value="DALA_DALA_LIGASE_2"/>
    <property type="match status" value="1"/>
</dbReference>
<proteinExistence type="inferred from homology"/>